<evidence type="ECO:0000313" key="9">
    <source>
        <dbReference type="Proteomes" id="UP001430356"/>
    </source>
</evidence>
<organism evidence="8 9">
    <name type="scientific">Novymonas esmeraldas</name>
    <dbReference type="NCBI Taxonomy" id="1808958"/>
    <lineage>
        <taxon>Eukaryota</taxon>
        <taxon>Discoba</taxon>
        <taxon>Euglenozoa</taxon>
        <taxon>Kinetoplastea</taxon>
        <taxon>Metakinetoplastina</taxon>
        <taxon>Trypanosomatida</taxon>
        <taxon>Trypanosomatidae</taxon>
        <taxon>Novymonas</taxon>
    </lineage>
</organism>
<evidence type="ECO:0000256" key="5">
    <source>
        <dbReference type="ARBA" id="ARBA00023136"/>
    </source>
</evidence>
<feature type="compositionally biased region" description="Basic and acidic residues" evidence="6">
    <location>
        <begin position="955"/>
        <end position="965"/>
    </location>
</feature>
<feature type="compositionally biased region" description="Low complexity" evidence="6">
    <location>
        <begin position="13"/>
        <end position="22"/>
    </location>
</feature>
<name>A0AAW0EMN2_9TRYP</name>
<comment type="caution">
    <text evidence="8">The sequence shown here is derived from an EMBL/GenBank/DDBJ whole genome shotgun (WGS) entry which is preliminary data.</text>
</comment>
<dbReference type="EMBL" id="JAECZO010000037">
    <property type="protein sequence ID" value="KAK7194459.1"/>
    <property type="molecule type" value="Genomic_DNA"/>
</dbReference>
<keyword evidence="4 7" id="KW-1133">Transmembrane helix</keyword>
<dbReference type="Proteomes" id="UP001430356">
    <property type="component" value="Unassembled WGS sequence"/>
</dbReference>
<feature type="transmembrane region" description="Helical" evidence="7">
    <location>
        <begin position="204"/>
        <end position="225"/>
    </location>
</feature>
<feature type="region of interest" description="Disordered" evidence="6">
    <location>
        <begin position="953"/>
        <end position="995"/>
    </location>
</feature>
<reference evidence="8 9" key="1">
    <citation type="journal article" date="2021" name="MBio">
        <title>A New Model Trypanosomatid, Novymonas esmeraldas: Genomic Perception of Its 'Candidatus Pandoraea novymonadis' Endosymbiont.</title>
        <authorList>
            <person name="Zakharova A."/>
            <person name="Saura A."/>
            <person name="Butenko A."/>
            <person name="Podesvova L."/>
            <person name="Warmusova S."/>
            <person name="Kostygov A.Y."/>
            <person name="Nenarokova A."/>
            <person name="Lukes J."/>
            <person name="Opperdoes F.R."/>
            <person name="Yurchenko V."/>
        </authorList>
    </citation>
    <scope>NUCLEOTIDE SEQUENCE [LARGE SCALE GENOMIC DNA]</scope>
    <source>
        <strain evidence="8 9">E262AT.01</strain>
    </source>
</reference>
<sequence>MHTHTSAEKEHCGSAASGGAAAVHSELNSDHSTAWENSGVGYSLYSCEGAQQREPYGLAAANTGDGGDVTVEVKEAHEPAEDGGSVGLIARGRRSLLRQRSFVPSTAGPQRVTAVDRDAVPLVVEARRSVDEQGYSLEQLWRVRYSLIAPIYIAFKTAALVTLPLCILCFSDATKSHFKAGSLMAVVGTSNTKLYLGQQISGSIIIMQGAVWMILWGTFVSAVGATRHESAWWGLAFAVVVLVSFFTNFRSRRVMMSYSIIVMQLMRSQGDQSVSTAANAGADLLLAVCFAMAQAFVPYPLLMSRYTDEKFKAAWKQVGTICTDVRAGVWSGRAFSGNVAAAEVACDDLTAVAKGIPGLLFFISYEPFERSLYNQLRNERLTLLQRMLVILNATCTGARLFTSMSSSETREAQLQWKEILRVPVDEYLHALRSTLAELGESLEPATTVRRCPFELLQSKKDALLRALQSCRAHVARGDPAAVDAPAFYAFLYFHLLLALQADELHTFAEQLAAFDPRRYTSTWRRFLEFFFLDFWDDFRNKLLGRVLLRTRDDRRTFKEGLKLACAYTVAAAFTTKLNSEDTTDTYFFGMSIILGMGLPTVSESIEVGVHRIAGMSFALVIGYIARWKTFNFVQEIAVVVCGSFMALCLRDSTRYMHVAWYASFIAPSAYGIARDRITMIARVVDCSFAVAAYFVVCTMMFPINPYRVLWNLRSLSQMRMADTVTTLSSVVLLPMSAEVQDIVIARLAIAAEHIRFINGVLGQSQEWVNICAKEPALIGNPFPTEQAQRVQLLLQHMCAGLEIWLFGLQLLHRPRTTPTHPLIGKLMDAVRPLLTDLEVASRVVFQDLIDAVNVPLEWNVEQSVRRFSDFVLIKGKLDAAFHELHRDMNIAQMEHTRRAIAHLGEHSAQEGMVNKSFIGQRTENYCIVHDYADNYSAGHTINPHLYHSVDSMQAEVRERERERDTAPQQQQQQQQRASPTQTSSQPPAGTPLTRTFNLSFRAPAGNLPIDVDVTAFTIIIASVAALTASLEHTVPFTTAINKFLRSRYDANAFTVREFFLCKK</sequence>
<evidence type="ECO:0000256" key="7">
    <source>
        <dbReference type="SAM" id="Phobius"/>
    </source>
</evidence>
<proteinExistence type="predicted"/>
<dbReference type="AlphaFoldDB" id="A0AAW0EMN2"/>
<evidence type="ECO:0000256" key="6">
    <source>
        <dbReference type="SAM" id="MobiDB-lite"/>
    </source>
</evidence>
<keyword evidence="9" id="KW-1185">Reference proteome</keyword>
<dbReference type="PANTHER" id="PTHR30509:SF38">
    <property type="entry name" value="FUSARIC ACID RESISTANCE PROTEIN-LIKE"/>
    <property type="match status" value="1"/>
</dbReference>
<keyword evidence="5 7" id="KW-0472">Membrane</keyword>
<feature type="compositionally biased region" description="Basic and acidic residues" evidence="6">
    <location>
        <begin position="1"/>
        <end position="12"/>
    </location>
</feature>
<keyword evidence="3 7" id="KW-0812">Transmembrane</keyword>
<feature type="transmembrane region" description="Helical" evidence="7">
    <location>
        <begin position="231"/>
        <end position="249"/>
    </location>
</feature>
<feature type="transmembrane region" description="Helical" evidence="7">
    <location>
        <begin position="147"/>
        <end position="170"/>
    </location>
</feature>
<feature type="compositionally biased region" description="Low complexity" evidence="6">
    <location>
        <begin position="966"/>
        <end position="987"/>
    </location>
</feature>
<evidence type="ECO:0000256" key="4">
    <source>
        <dbReference type="ARBA" id="ARBA00022989"/>
    </source>
</evidence>
<protein>
    <submittedName>
        <fullName evidence="8">Uncharacterized protein</fullName>
    </submittedName>
</protein>
<dbReference type="GO" id="GO:0005886">
    <property type="term" value="C:plasma membrane"/>
    <property type="evidence" value="ECO:0007669"/>
    <property type="project" value="UniProtKB-SubCell"/>
</dbReference>
<feature type="region of interest" description="Disordered" evidence="6">
    <location>
        <begin position="1"/>
        <end position="25"/>
    </location>
</feature>
<keyword evidence="2" id="KW-1003">Cell membrane</keyword>
<gene>
    <name evidence="8" type="ORF">NESM_000362600</name>
</gene>
<evidence type="ECO:0000256" key="3">
    <source>
        <dbReference type="ARBA" id="ARBA00022692"/>
    </source>
</evidence>
<comment type="subcellular location">
    <subcellularLocation>
        <location evidence="1">Cell membrane</location>
        <topology evidence="1">Multi-pass membrane protein</topology>
    </subcellularLocation>
</comment>
<evidence type="ECO:0000256" key="1">
    <source>
        <dbReference type="ARBA" id="ARBA00004651"/>
    </source>
</evidence>
<evidence type="ECO:0000313" key="8">
    <source>
        <dbReference type="EMBL" id="KAK7194459.1"/>
    </source>
</evidence>
<accession>A0AAW0EMN2</accession>
<dbReference type="PANTHER" id="PTHR30509">
    <property type="entry name" value="P-HYDROXYBENZOIC ACID EFFLUX PUMP SUBUNIT-RELATED"/>
    <property type="match status" value="1"/>
</dbReference>
<evidence type="ECO:0000256" key="2">
    <source>
        <dbReference type="ARBA" id="ARBA00022475"/>
    </source>
</evidence>